<dbReference type="InterPro" id="IPR008972">
    <property type="entry name" value="Cupredoxin"/>
</dbReference>
<feature type="region of interest" description="Disordered" evidence="2">
    <location>
        <begin position="737"/>
        <end position="760"/>
    </location>
</feature>
<proteinExistence type="predicted"/>
<evidence type="ECO:0000256" key="2">
    <source>
        <dbReference type="SAM" id="MobiDB-lite"/>
    </source>
</evidence>
<protein>
    <recommendedName>
        <fullName evidence="5">Copper oxidase</fullName>
    </recommendedName>
</protein>
<feature type="region of interest" description="Disordered" evidence="2">
    <location>
        <begin position="607"/>
        <end position="627"/>
    </location>
</feature>
<keyword evidence="1" id="KW-0479">Metal-binding</keyword>
<dbReference type="EMBL" id="QURN01000001">
    <property type="protein sequence ID" value="RFC69344.1"/>
    <property type="molecule type" value="Genomic_DNA"/>
</dbReference>
<accession>A0A371XJW9</accession>
<dbReference type="InterPro" id="IPR002355">
    <property type="entry name" value="Cu_oxidase_Cu_BS"/>
</dbReference>
<organism evidence="3 4">
    <name type="scientific">Mesorhizobium denitrificans</name>
    <dbReference type="NCBI Taxonomy" id="2294114"/>
    <lineage>
        <taxon>Bacteria</taxon>
        <taxon>Pseudomonadati</taxon>
        <taxon>Pseudomonadota</taxon>
        <taxon>Alphaproteobacteria</taxon>
        <taxon>Hyphomicrobiales</taxon>
        <taxon>Phyllobacteriaceae</taxon>
        <taxon>Mesorhizobium</taxon>
    </lineage>
</organism>
<name>A0A371XJW9_9HYPH</name>
<dbReference type="Proteomes" id="UP000262379">
    <property type="component" value="Unassembled WGS sequence"/>
</dbReference>
<reference evidence="4" key="1">
    <citation type="submission" date="2018-08" db="EMBL/GenBank/DDBJ databases">
        <authorList>
            <person name="Im W.T."/>
        </authorList>
    </citation>
    <scope>NUCLEOTIDE SEQUENCE [LARGE SCALE GENOMIC DNA]</scope>
    <source>
        <strain evidence="4">LA-28</strain>
    </source>
</reference>
<evidence type="ECO:0008006" key="5">
    <source>
        <dbReference type="Google" id="ProtNLM"/>
    </source>
</evidence>
<dbReference type="PROSITE" id="PS00080">
    <property type="entry name" value="MULTICOPPER_OXIDASE2"/>
    <property type="match status" value="1"/>
</dbReference>
<sequence>MPASAAAKTEPKPLEPASENWCSALPVSGTARRTICADIVALDQALIYNRFGSFNPFGMMFALRRDVVSSERMPEAYTADACGDLVGTETYDGALEAGKVRLKDCKRPRPMVLRTNVGDILHVRLTNLLRPEQPGLTETFCRQGGVNRQAGFKDGGLFNMLRNWVSSGPDDRIAHDDAMCATDSDLKEQASPETPDLDWPRSRGLNFSVQGLTSVDETGTVSENINRACTGLAAIRPGDTIDCYYLIDREGPYFVASNAAPAGGEGDGGSITHGLFGAVVAEQSGTSWFRSQMSAGAFKALWKPKREDDAQAPRHAIGPADLQSSYVTYDSLPGADEAHSSILSMLRKGGGNSFEIIHSDLNAIIYRKAGGARPEINFREFSVFFHDELKSFVTRNFEELSRFGEGQLAGVRDGFAINYGSSGMGALLLANRKGIGPAANCKECLYEEFFLTSWANGDPALLEQYSDDPSNVHHSYLNDRIVFRNFHAGPKETHVFHLHAHQWFAGNDPNRGTYLDSQTVGPQQGFTYNIYGGGLSVYHKGENGKPGWYETLGSGNRNRTLGDSIFHCHLYPHFAQGMWELWRVHDVLEDGTRKLPDGQKAAGLSVEEAADSDKSLKRPGSVDPVTGAWIEPDAAGTGRDVGTPIPALVPLPGHAWPLLPTYNGETTLAASRQSTLPNGEISSMPGYPFYIAGKPGHRPPQAPNDIAKAMPDDGGTSAFLDGGLPRHVLTDDAERKPDFSLPASFPEPLTGASRATRERQQSQVVAKALALGDMTMHLEKAKIDVLPYEGTALEKSGMAFHHDGKVGAGALKLFAADGSPAAFDTAQGGYRSLVSGGLGGYFAVNGAPPKPGAPFADPCGAPDGFANARAVTNGGVKKYVFSKSVNGTDTQFDLMAPTGDTVPTQPSDLKLATDAEISNWVHWWRTDPVLDEQGEPMDRAKRPGLYYVENGNVTTFDAPGQIVLAEVDPLVDDGSGTAVFSTDPGVVGFRRYKGSAVQLDLVTNRAGWHDPQARINVLTKNSDHYKVGQGRISPRISASEEPFFFRALSGECIEYRHTNELPKDLALDDFQVKTPTDTIGQHIHLVKFDVTSSDGSGNGFNYEDGTLAADEIATRICAAKNHDPADVVSSRAPGEAKMHEFAGLCTQDAEGHWIVSDQFKNKIWKLKLSEYRDLFQTTVQRWFADPILSATNIQGDGAADRTLKTVFSHDHFGPSSIQQHGFYTALVIEPQGSATCRTGRKYTAPDGTQVEGNEAECSEPRKDRGLVNADDIDVGVARVILDPDSLDPQSTNYREFALAIADFSTLYDPRDRASKADLLNAMKDRPSDAPATAEVDEEVAGIDGMATLLCEAKYAIAGQPGNMRSFCASVLERDATGWFARAGDAPPAWQAAGQPGDSAGHRSGLQQLLQPAEILALQDYMLGYRAHAAGYPSADGEGARLAKAVAAPRRPESISVDHHDPYMVNYRGEPIPLRVGQSRSGGSDCVLKPLDHWVGALASGVSERCSIDMQSAGIAGDMASVFQSAVHGDPVTPVMETYTSDRVLFRLIQGAQEVQHNFTLEGYNWSRDIDQKFPASMLPLEDISAPNTLLKACQNEMIPATTTTVVRAGRADQYARWVRDGLDGFTDPADHAFWQAYEALIANCFNMSGQIAAQEIGISEHFELAGTYRNDTSGTERIRREGITSMLFPRDNNAGVAELSAVVSAINDNTPTDTLQHFGSVDSLWNGAWGLLRVYKNEDSADGRLVGDCVKNPDATTETGRKALSDCLEGLGRVGDRIQELSSYPALRLEHSLVRISDAQHQQRAVKTEAMTCKYDAPIVHATAVAIEARSVFGKNGIFGDEGTMYGRGVYDRNGLFFALLDTRAIASATGRSDEAYLSDPRLWGNVPLSRVANAIKAAYNRPEPFVLTVNAGDCVRLTIVNALSNYGGQRGLKDDLGDARMPKIVPLNTEPDWSAGEPYLAADLGQHAEEHNMPLRYKQTDADQVRGSARLSVLLPLPVLNYQQRVARPFGYNATGTLAPGSTLLSADDGLTLWGDRSGQIEQMTFYAGRIGTPTGFDVAELLSNGAGGTPYFGAFVAQVSELLRSTLGLSGSGPMPVQVHEVSSNATLGADALPLFYGGRAFTINVKLNPADAGFPELGSAVSATNAAAMTTLKPQIEALWQDYAELVVSSRLHFIPYAFGTLPMKSAGDVIGHPLHGLFGAVNVVPRSADRSAELAVIGERNAGALMQPACAAARNDDPRACTVFAVKPRNIAQADSTPGWQTVSQMSYPADTAPHKVREFTLFWQDGLNLRDRATADRFTPLGPVGSPRLMADCKICDDSYDLGDEAVNYRNAADNIRLRSEPDRGGGRSAESHFDLNGYEFGPEFFALRPDEIGAGKTPQAHVLRAEAGEEVVVHVVHPGGRARQRAFITIGQDYDDLFPGFGFPHAALIGPGKAMNAWLTKKMEPGCYLWHDGPTHLWAGGVWGLLDVVAPGKLNDRTVTSCARRGVASAGN</sequence>
<gene>
    <name evidence="3" type="ORF">DY251_00945</name>
</gene>
<dbReference type="Gene3D" id="2.60.40.420">
    <property type="entry name" value="Cupredoxins - blue copper proteins"/>
    <property type="match status" value="1"/>
</dbReference>
<dbReference type="SUPFAM" id="SSF49503">
    <property type="entry name" value="Cupredoxins"/>
    <property type="match status" value="1"/>
</dbReference>
<keyword evidence="4" id="KW-1185">Reference proteome</keyword>
<dbReference type="GO" id="GO:0005507">
    <property type="term" value="F:copper ion binding"/>
    <property type="evidence" value="ECO:0007669"/>
    <property type="project" value="InterPro"/>
</dbReference>
<comment type="caution">
    <text evidence="3">The sequence shown here is derived from an EMBL/GenBank/DDBJ whole genome shotgun (WGS) entry which is preliminary data.</text>
</comment>
<evidence type="ECO:0000313" key="4">
    <source>
        <dbReference type="Proteomes" id="UP000262379"/>
    </source>
</evidence>
<evidence type="ECO:0000313" key="3">
    <source>
        <dbReference type="EMBL" id="RFC69344.1"/>
    </source>
</evidence>
<evidence type="ECO:0000256" key="1">
    <source>
        <dbReference type="ARBA" id="ARBA00022723"/>
    </source>
</evidence>